<dbReference type="Pfam" id="PF01263">
    <property type="entry name" value="Aldose_epim"/>
    <property type="match status" value="1"/>
</dbReference>
<dbReference type="SUPFAM" id="SSF74650">
    <property type="entry name" value="Galactose mutarotase-like"/>
    <property type="match status" value="1"/>
</dbReference>
<protein>
    <submittedName>
        <fullName evidence="1">Aldose 1-epimerase</fullName>
        <ecNumber evidence="1">5.1.3.3</ecNumber>
    </submittedName>
</protein>
<comment type="caution">
    <text evidence="1">The sequence shown here is derived from an EMBL/GenBank/DDBJ whole genome shotgun (WGS) entry which is preliminary data.</text>
</comment>
<dbReference type="Proteomes" id="UP001230207">
    <property type="component" value="Unassembled WGS sequence"/>
</dbReference>
<reference evidence="1 2" key="1">
    <citation type="submission" date="2023-07" db="EMBL/GenBank/DDBJ databases">
        <title>Genomic Encyclopedia of Type Strains, Phase IV (KMG-IV): sequencing the most valuable type-strain genomes for metagenomic binning, comparative biology and taxonomic classification.</title>
        <authorList>
            <person name="Goeker M."/>
        </authorList>
    </citation>
    <scope>NUCLEOTIDE SEQUENCE [LARGE SCALE GENOMIC DNA]</scope>
    <source>
        <strain evidence="1 2">DSM 1112</strain>
    </source>
</reference>
<sequence length="325" mass="36054">MTSINLSNGSARITVRPDLGAGLSCYDVFAGNAWQPIFRTADPATQHPFHLSNILLIPFSGRVSGGGFMFDGTFHPIDRNMESEKYPIHGNGFSSVWIVDEQADNHVILSLSAKGPGPFCYDASMTYRLDGMALIMELTITSRASIRLPFGAGFHPWFVRDRETFLTASADGVWLERADHLPEMFDAVSNHADMDFKTRLRLPERWINNWFTGWNGKAQIDWPARGIAAEIEAGEGLNQYVVFSPSAEADFVCFEPVSHPVDAFNLPGGGQAHGMIVLEPSEILTVSNATRPFYLSRELHAPIEPRAHLAKRRKDRVPLESAPRA</sequence>
<dbReference type="EMBL" id="JAUSVF010000003">
    <property type="protein sequence ID" value="MDQ0323035.1"/>
    <property type="molecule type" value="Genomic_DNA"/>
</dbReference>
<keyword evidence="1" id="KW-0413">Isomerase</keyword>
<organism evidence="1 2">
    <name type="scientific">Pararhizobium capsulatum DSM 1112</name>
    <dbReference type="NCBI Taxonomy" id="1121113"/>
    <lineage>
        <taxon>Bacteria</taxon>
        <taxon>Pseudomonadati</taxon>
        <taxon>Pseudomonadota</taxon>
        <taxon>Alphaproteobacteria</taxon>
        <taxon>Hyphomicrobiales</taxon>
        <taxon>Rhizobiaceae</taxon>
        <taxon>Rhizobium/Agrobacterium group</taxon>
        <taxon>Pararhizobium</taxon>
    </lineage>
</organism>
<dbReference type="GO" id="GO:0004034">
    <property type="term" value="F:aldose 1-epimerase activity"/>
    <property type="evidence" value="ECO:0007669"/>
    <property type="project" value="UniProtKB-EC"/>
</dbReference>
<accession>A0ABU0BXQ5</accession>
<dbReference type="EC" id="5.1.3.3" evidence="1"/>
<dbReference type="CDD" id="cd09021">
    <property type="entry name" value="Aldose_epim_Ec_YphB"/>
    <property type="match status" value="1"/>
</dbReference>
<gene>
    <name evidence="1" type="ORF">QO002_005241</name>
</gene>
<evidence type="ECO:0000313" key="2">
    <source>
        <dbReference type="Proteomes" id="UP001230207"/>
    </source>
</evidence>
<name>A0ABU0BXQ5_9HYPH</name>
<proteinExistence type="predicted"/>
<dbReference type="InterPro" id="IPR014718">
    <property type="entry name" value="GH-type_carb-bd"/>
</dbReference>
<dbReference type="RefSeq" id="WP_307235314.1">
    <property type="nucleotide sequence ID" value="NZ_JAUSVF010000003.1"/>
</dbReference>
<dbReference type="InterPro" id="IPR011013">
    <property type="entry name" value="Gal_mutarotase_sf_dom"/>
</dbReference>
<dbReference type="Gene3D" id="2.70.98.10">
    <property type="match status" value="1"/>
</dbReference>
<keyword evidence="2" id="KW-1185">Reference proteome</keyword>
<dbReference type="InterPro" id="IPR008183">
    <property type="entry name" value="Aldose_1/G6P_1-epimerase"/>
</dbReference>
<evidence type="ECO:0000313" key="1">
    <source>
        <dbReference type="EMBL" id="MDQ0323035.1"/>
    </source>
</evidence>